<comment type="caution">
    <text evidence="1">The sequence shown here is derived from an EMBL/GenBank/DDBJ whole genome shotgun (WGS) entry which is preliminary data.</text>
</comment>
<dbReference type="GO" id="GO:0015031">
    <property type="term" value="P:protein transport"/>
    <property type="evidence" value="ECO:0007669"/>
    <property type="project" value="InterPro"/>
</dbReference>
<gene>
    <name evidence="1" type="primary">ysaI</name>
    <name evidence="1" type="ORF">ERS008524_01968</name>
</gene>
<name>A0AAI9EPA9_YERFR</name>
<dbReference type="EMBL" id="CGCB01000010">
    <property type="protein sequence ID" value="CFQ99522.1"/>
    <property type="molecule type" value="Genomic_DNA"/>
</dbReference>
<dbReference type="Proteomes" id="UP000046784">
    <property type="component" value="Unassembled WGS sequence"/>
</dbReference>
<dbReference type="SUPFAM" id="SSF140129">
    <property type="entry name" value="MxiH-like"/>
    <property type="match status" value="1"/>
</dbReference>
<evidence type="ECO:0000313" key="1">
    <source>
        <dbReference type="EMBL" id="CFQ99522.1"/>
    </source>
</evidence>
<sequence>MSMFINLTPALAPATENHIPSVGINSPVEDRVRSLFASYSVTASNEKAAIINQVNNGDATNPAELLQLQNRVGNYSLAINMISTLTHKSVSAIDSVLKAQ</sequence>
<protein>
    <submittedName>
        <fullName evidence="1">Virulence associated protein</fullName>
    </submittedName>
</protein>
<reference evidence="1 2" key="1">
    <citation type="submission" date="2015-03" db="EMBL/GenBank/DDBJ databases">
        <authorList>
            <consortium name="Pathogen Informatics"/>
            <person name="Murphy D."/>
        </authorList>
    </citation>
    <scope>NUCLEOTIDE SEQUENCE [LARGE SCALE GENOMIC DNA]</scope>
    <source>
        <strain evidence="1 2">3400/83</strain>
    </source>
</reference>
<dbReference type="InterPro" id="IPR047754">
    <property type="entry name" value="T3SS_SctI-like"/>
</dbReference>
<dbReference type="NCBIfam" id="NF038054">
    <property type="entry name" value="T3SS_SctI"/>
    <property type="match status" value="1"/>
</dbReference>
<proteinExistence type="predicted"/>
<evidence type="ECO:0000313" key="2">
    <source>
        <dbReference type="Proteomes" id="UP000046784"/>
    </source>
</evidence>
<accession>A0AAI9EPA9</accession>
<dbReference type="RefSeq" id="WP_072187300.1">
    <property type="nucleotide sequence ID" value="NZ_CABMMF010000010.1"/>
</dbReference>
<dbReference type="AlphaFoldDB" id="A0AAI9EPA9"/>
<dbReference type="InterPro" id="IPR037203">
    <property type="entry name" value="T3SS_needle-like_sf"/>
</dbReference>
<organism evidence="1 2">
    <name type="scientific">Yersinia frederiksenii</name>
    <dbReference type="NCBI Taxonomy" id="29484"/>
    <lineage>
        <taxon>Bacteria</taxon>
        <taxon>Pseudomonadati</taxon>
        <taxon>Pseudomonadota</taxon>
        <taxon>Gammaproteobacteria</taxon>
        <taxon>Enterobacterales</taxon>
        <taxon>Yersiniaceae</taxon>
        <taxon>Yersinia</taxon>
    </lineage>
</organism>